<organism evidence="5 6">
    <name type="scientific">Agrococcus citreus</name>
    <dbReference type="NCBI Taxonomy" id="84643"/>
    <lineage>
        <taxon>Bacteria</taxon>
        <taxon>Bacillati</taxon>
        <taxon>Actinomycetota</taxon>
        <taxon>Actinomycetes</taxon>
        <taxon>Micrococcales</taxon>
        <taxon>Microbacteriaceae</taxon>
        <taxon>Agrococcus</taxon>
    </lineage>
</organism>
<dbReference type="Pfam" id="PF13579">
    <property type="entry name" value="Glyco_trans_4_4"/>
    <property type="match status" value="1"/>
</dbReference>
<accession>A0ABN1YRN1</accession>
<keyword evidence="6" id="KW-1185">Reference proteome</keyword>
<evidence type="ECO:0000256" key="2">
    <source>
        <dbReference type="ARBA" id="ARBA00022679"/>
    </source>
</evidence>
<dbReference type="Gene3D" id="3.40.50.2000">
    <property type="entry name" value="Glycogen Phosphorylase B"/>
    <property type="match status" value="2"/>
</dbReference>
<evidence type="ECO:0000313" key="6">
    <source>
        <dbReference type="Proteomes" id="UP001501266"/>
    </source>
</evidence>
<gene>
    <name evidence="5" type="ORF">GCM10009640_11100</name>
</gene>
<feature type="domain" description="Glycosyltransferase subfamily 4-like N-terminal" evidence="4">
    <location>
        <begin position="15"/>
        <end position="172"/>
    </location>
</feature>
<evidence type="ECO:0000259" key="4">
    <source>
        <dbReference type="Pfam" id="PF13579"/>
    </source>
</evidence>
<protein>
    <recommendedName>
        <fullName evidence="7">D-inositol 3-phosphate glycosyltransferase</fullName>
    </recommendedName>
</protein>
<dbReference type="PANTHER" id="PTHR12526:SF510">
    <property type="entry name" value="D-INOSITOL 3-PHOSPHATE GLYCOSYLTRANSFERASE"/>
    <property type="match status" value="1"/>
</dbReference>
<dbReference type="SUPFAM" id="SSF53756">
    <property type="entry name" value="UDP-Glycosyltransferase/glycogen phosphorylase"/>
    <property type="match status" value="1"/>
</dbReference>
<proteinExistence type="predicted"/>
<evidence type="ECO:0000256" key="1">
    <source>
        <dbReference type="ARBA" id="ARBA00022676"/>
    </source>
</evidence>
<keyword evidence="1" id="KW-0328">Glycosyltransferase</keyword>
<dbReference type="InterPro" id="IPR001296">
    <property type="entry name" value="Glyco_trans_1"/>
</dbReference>
<feature type="domain" description="Glycosyl transferase family 1" evidence="3">
    <location>
        <begin position="197"/>
        <end position="350"/>
    </location>
</feature>
<dbReference type="RefSeq" id="WP_343918249.1">
    <property type="nucleotide sequence ID" value="NZ_BAAAKK010000003.1"/>
</dbReference>
<dbReference type="EMBL" id="BAAAKK010000003">
    <property type="protein sequence ID" value="GAA1420982.1"/>
    <property type="molecule type" value="Genomic_DNA"/>
</dbReference>
<dbReference type="Pfam" id="PF00534">
    <property type="entry name" value="Glycos_transf_1"/>
    <property type="match status" value="1"/>
</dbReference>
<evidence type="ECO:0008006" key="7">
    <source>
        <dbReference type="Google" id="ProtNLM"/>
    </source>
</evidence>
<dbReference type="Proteomes" id="UP001501266">
    <property type="component" value="Unassembled WGS sequence"/>
</dbReference>
<comment type="caution">
    <text evidence="5">The sequence shown here is derived from an EMBL/GenBank/DDBJ whole genome shotgun (WGS) entry which is preliminary data.</text>
</comment>
<dbReference type="PANTHER" id="PTHR12526">
    <property type="entry name" value="GLYCOSYLTRANSFERASE"/>
    <property type="match status" value="1"/>
</dbReference>
<reference evidence="5 6" key="1">
    <citation type="journal article" date="2019" name="Int. J. Syst. Evol. Microbiol.">
        <title>The Global Catalogue of Microorganisms (GCM) 10K type strain sequencing project: providing services to taxonomists for standard genome sequencing and annotation.</title>
        <authorList>
            <consortium name="The Broad Institute Genomics Platform"/>
            <consortium name="The Broad Institute Genome Sequencing Center for Infectious Disease"/>
            <person name="Wu L."/>
            <person name="Ma J."/>
        </authorList>
    </citation>
    <scope>NUCLEOTIDE SEQUENCE [LARGE SCALE GENOMIC DNA]</scope>
    <source>
        <strain evidence="5 6">JCM 12398</strain>
    </source>
</reference>
<keyword evidence="2" id="KW-0808">Transferase</keyword>
<dbReference type="InterPro" id="IPR028098">
    <property type="entry name" value="Glyco_trans_4-like_N"/>
</dbReference>
<evidence type="ECO:0000313" key="5">
    <source>
        <dbReference type="EMBL" id="GAA1420982.1"/>
    </source>
</evidence>
<sequence>MNRVAHIDHTVEPGGGEIALRRLLQAGSAWDATLFVPPSRHGLGEYAMLAGGTVRVVGVTQSPGARTASPTALLSTALNVVLQAGALRSSREFRRNRIVHTNSSRAAIIGLLATLGSRRRLVVHLRDAVDEATLGSVGVRAMRTALRRADGVIANSAYTLSSADQWIGVGAQVAIIESSIGHDRSRAPAALRDCVQKVGILARMAPWKGQAQVIRAFAAAFPEPGVRLQVAGSTAFGEEAYARHLMELVEELGVADRVDFLGHVHDIWPLIDDWDVCVHASTRPEPLGQNVLQYLAAARPTIATRAGGPLDRVADGDTGLLVEMGDVRAMTQAMRRLSDETGLRLRLHRNLLVQRPVRSDPELASEYADYFAKIAQSEVRGSSTRTIPFERPLIESHQTNRRPQAEDFVNKVPRRVLLGRIQHGSSLDTAAEG</sequence>
<name>A0ABN1YRN1_9MICO</name>
<evidence type="ECO:0000259" key="3">
    <source>
        <dbReference type="Pfam" id="PF00534"/>
    </source>
</evidence>